<dbReference type="AlphaFoldDB" id="A0AAD4GP70"/>
<comment type="caution">
    <text evidence="5">The sequence shown here is derived from an EMBL/GenBank/DDBJ whole genome shotgun (WGS) entry which is preliminary data.</text>
</comment>
<dbReference type="EMBL" id="VCAU01000108">
    <property type="protein sequence ID" value="KAF9884909.1"/>
    <property type="molecule type" value="Genomic_DNA"/>
</dbReference>
<dbReference type="PANTHER" id="PTHR13878">
    <property type="entry name" value="GULONOLACTONE OXIDASE"/>
    <property type="match status" value="1"/>
</dbReference>
<sequence>MFISFYTVVAVSLGLCSTAVALASIQRNTANISCRYLPVDKEWPGSTDWDALNITVGGNLLRGEPLAQSCYQPHENLAKCAEIRKSWGFDSLYFDDPVNVMSPFWLNNSCNPFLSSLTNACTLDNVASYAINVTDAASIMAGIEFTQRKNIRLSIKNTGHDYLGRSSGKGSLALWTHNLRDMSIIMNYTSSQYSGPAVKIGAGMQSREVDQIAGKHGLRVVSGLCPTVGLAGGFSQNGGYGQLASLYGLAADNVLEYEVVTTDLRHLTASPSTHADLYWALSGGGSGNYAIVLSQVVKAHPDGQVTGATFSLLNTNSTAFWSAIQTWYQQSPRFNLIPGFSASWIISRELFRLTAATLPNGTASDLDAILQDFYQVITELNMTFVSKTTIVKPSFVDLYNTLVPPSHADASFPANNTIGSRLVPTSVVQNNLSDLLDIYQRILHDETVPGGVTVVGGTSNNVSHVNIGVDPDSNAVLPAWRNALFTSSAAISFPDNTTVEGLQLVQAKVNTWQDWVKDLTPGSGSYINEATYDNPDWKSDYYGKNYGRLLQVKKKYDGKFSLWQHTSVGADTYWQENAEGRLCRLSY</sequence>
<dbReference type="Pfam" id="PF01565">
    <property type="entry name" value="FAD_binding_4"/>
    <property type="match status" value="1"/>
</dbReference>
<dbReference type="GO" id="GO:0016491">
    <property type="term" value="F:oxidoreductase activity"/>
    <property type="evidence" value="ECO:0007669"/>
    <property type="project" value="UniProtKB-KW"/>
</dbReference>
<keyword evidence="2" id="KW-0560">Oxidoreductase</keyword>
<name>A0AAD4GP70_ASPNN</name>
<dbReference type="PANTHER" id="PTHR13878:SF91">
    <property type="entry name" value="FAD BINDING DOMAIN PROTEIN (AFU_ORTHOLOGUE AFUA_6G12070)-RELATED"/>
    <property type="match status" value="1"/>
</dbReference>
<evidence type="ECO:0000313" key="5">
    <source>
        <dbReference type="EMBL" id="KAF9884909.1"/>
    </source>
</evidence>
<proteinExistence type="inferred from homology"/>
<reference evidence="5" key="2">
    <citation type="submission" date="2020-02" db="EMBL/GenBank/DDBJ databases">
        <authorList>
            <person name="Gilchrist C.L.M."/>
            <person name="Chooi Y.-H."/>
        </authorList>
    </citation>
    <scope>NUCLEOTIDE SEQUENCE</scope>
    <source>
        <strain evidence="5">MST-FP2251</strain>
    </source>
</reference>
<dbReference type="PROSITE" id="PS51387">
    <property type="entry name" value="FAD_PCMH"/>
    <property type="match status" value="1"/>
</dbReference>
<dbReference type="Proteomes" id="UP001194746">
    <property type="component" value="Unassembled WGS sequence"/>
</dbReference>
<evidence type="ECO:0000259" key="4">
    <source>
        <dbReference type="PROSITE" id="PS51387"/>
    </source>
</evidence>
<dbReference type="InterPro" id="IPR036318">
    <property type="entry name" value="FAD-bd_PCMH-like_sf"/>
</dbReference>
<protein>
    <recommendedName>
        <fullName evidence="4">FAD-binding PCMH-type domain-containing protein</fullName>
    </recommendedName>
</protein>
<evidence type="ECO:0000256" key="2">
    <source>
        <dbReference type="ARBA" id="ARBA00023002"/>
    </source>
</evidence>
<evidence type="ECO:0000313" key="6">
    <source>
        <dbReference type="Proteomes" id="UP001194746"/>
    </source>
</evidence>
<feature type="domain" description="FAD-binding PCMH-type" evidence="4">
    <location>
        <begin position="119"/>
        <end position="302"/>
    </location>
</feature>
<dbReference type="Pfam" id="PF08031">
    <property type="entry name" value="BBE"/>
    <property type="match status" value="1"/>
</dbReference>
<accession>A0AAD4GP70</accession>
<dbReference type="InterPro" id="IPR006094">
    <property type="entry name" value="Oxid_FAD_bind_N"/>
</dbReference>
<reference evidence="5" key="1">
    <citation type="journal article" date="2019" name="Beilstein J. Org. Chem.">
        <title>Nanangenines: drimane sesquiterpenoids as the dominant metabolite cohort of a novel Australian fungus, Aspergillus nanangensis.</title>
        <authorList>
            <person name="Lacey H.J."/>
            <person name="Gilchrist C.L.M."/>
            <person name="Crombie A."/>
            <person name="Kalaitzis J.A."/>
            <person name="Vuong D."/>
            <person name="Rutledge P.J."/>
            <person name="Turner P."/>
            <person name="Pitt J.I."/>
            <person name="Lacey E."/>
            <person name="Chooi Y.H."/>
            <person name="Piggott A.M."/>
        </authorList>
    </citation>
    <scope>NUCLEOTIDE SEQUENCE</scope>
    <source>
        <strain evidence="5">MST-FP2251</strain>
    </source>
</reference>
<organism evidence="5 6">
    <name type="scientific">Aspergillus nanangensis</name>
    <dbReference type="NCBI Taxonomy" id="2582783"/>
    <lineage>
        <taxon>Eukaryota</taxon>
        <taxon>Fungi</taxon>
        <taxon>Dikarya</taxon>
        <taxon>Ascomycota</taxon>
        <taxon>Pezizomycotina</taxon>
        <taxon>Eurotiomycetes</taxon>
        <taxon>Eurotiomycetidae</taxon>
        <taxon>Eurotiales</taxon>
        <taxon>Aspergillaceae</taxon>
        <taxon>Aspergillus</taxon>
        <taxon>Aspergillus subgen. Circumdati</taxon>
    </lineage>
</organism>
<keyword evidence="3" id="KW-0732">Signal</keyword>
<dbReference type="GO" id="GO:0071949">
    <property type="term" value="F:FAD binding"/>
    <property type="evidence" value="ECO:0007669"/>
    <property type="project" value="InterPro"/>
</dbReference>
<evidence type="ECO:0000256" key="3">
    <source>
        <dbReference type="SAM" id="SignalP"/>
    </source>
</evidence>
<feature type="signal peptide" evidence="3">
    <location>
        <begin position="1"/>
        <end position="21"/>
    </location>
</feature>
<keyword evidence="6" id="KW-1185">Reference proteome</keyword>
<feature type="chain" id="PRO_5042251339" description="FAD-binding PCMH-type domain-containing protein" evidence="3">
    <location>
        <begin position="22"/>
        <end position="587"/>
    </location>
</feature>
<dbReference type="InterPro" id="IPR016166">
    <property type="entry name" value="FAD-bd_PCMH"/>
</dbReference>
<gene>
    <name evidence="5" type="ORF">FE257_000900</name>
</gene>
<dbReference type="SUPFAM" id="SSF56176">
    <property type="entry name" value="FAD-binding/transporter-associated domain-like"/>
    <property type="match status" value="1"/>
</dbReference>
<dbReference type="Gene3D" id="3.30.465.10">
    <property type="match status" value="2"/>
</dbReference>
<dbReference type="InterPro" id="IPR012951">
    <property type="entry name" value="BBE"/>
</dbReference>
<evidence type="ECO:0000256" key="1">
    <source>
        <dbReference type="ARBA" id="ARBA00005466"/>
    </source>
</evidence>
<dbReference type="InterPro" id="IPR016169">
    <property type="entry name" value="FAD-bd_PCMH_sub2"/>
</dbReference>
<dbReference type="InterPro" id="IPR050432">
    <property type="entry name" value="FAD-linked_Oxidoreductases_BP"/>
</dbReference>
<comment type="similarity">
    <text evidence="1">Belongs to the oxygen-dependent FAD-linked oxidoreductase family.</text>
</comment>